<dbReference type="EMBL" id="CP015625">
    <property type="protein sequence ID" value="AQT47902.1"/>
    <property type="molecule type" value="Genomic_DNA"/>
</dbReference>
<evidence type="ECO:0000313" key="3">
    <source>
        <dbReference type="Proteomes" id="UP000189632"/>
    </source>
</evidence>
<dbReference type="OrthoDB" id="7027094at2"/>
<dbReference type="RefSeq" id="WP_077993290.1">
    <property type="nucleotide sequence ID" value="NZ_CP015625.1"/>
</dbReference>
<feature type="chain" id="PRO_5012798458" description="PBCV-specific basic adaptor domain-containing protein" evidence="1">
    <location>
        <begin position="20"/>
        <end position="111"/>
    </location>
</feature>
<accession>A0A1U9MJQ2</accession>
<name>A0A1U9MJQ2_9HYPH</name>
<reference evidence="2 3" key="1">
    <citation type="submission" date="2016-11" db="EMBL/GenBank/DDBJ databases">
        <title>Comparative genomics of Bartonella apis.</title>
        <authorList>
            <person name="Engel P."/>
        </authorList>
    </citation>
    <scope>NUCLEOTIDE SEQUENCE [LARGE SCALE GENOMIC DNA]</scope>
    <source>
        <strain evidence="2 3">BBC0122</strain>
    </source>
</reference>
<protein>
    <recommendedName>
        <fullName evidence="4">PBCV-specific basic adaptor domain-containing protein</fullName>
    </recommendedName>
</protein>
<evidence type="ECO:0000313" key="2">
    <source>
        <dbReference type="EMBL" id="AQT47902.1"/>
    </source>
</evidence>
<dbReference type="AlphaFoldDB" id="A0A1U9MJQ2"/>
<evidence type="ECO:0000256" key="1">
    <source>
        <dbReference type="SAM" id="SignalP"/>
    </source>
</evidence>
<gene>
    <name evidence="2" type="ORF">BBC0122_018040</name>
</gene>
<dbReference type="KEGG" id="bapi:BBC0122_018040"/>
<evidence type="ECO:0008006" key="4">
    <source>
        <dbReference type="Google" id="ProtNLM"/>
    </source>
</evidence>
<dbReference type="Proteomes" id="UP000189632">
    <property type="component" value="Chromosome"/>
</dbReference>
<keyword evidence="3" id="KW-1185">Reference proteome</keyword>
<proteinExistence type="predicted"/>
<sequence>MKYILLLFIFFTASFPELAAANTPCSGRKGGISHCVGRTFICNDGSTSASTKDCSAYMGGGATNRQSLESSPSLMEPSTGNCSCRSGTYCVGPRGGHYCYSDSGQKSYLPH</sequence>
<keyword evidence="1" id="KW-0732">Signal</keyword>
<feature type="signal peptide" evidence="1">
    <location>
        <begin position="1"/>
        <end position="19"/>
    </location>
</feature>
<organism evidence="2 3">
    <name type="scientific">Bartonella choladocola</name>
    <dbReference type="NCBI Taxonomy" id="2750995"/>
    <lineage>
        <taxon>Bacteria</taxon>
        <taxon>Pseudomonadati</taxon>
        <taxon>Pseudomonadota</taxon>
        <taxon>Alphaproteobacteria</taxon>
        <taxon>Hyphomicrobiales</taxon>
        <taxon>Bartonellaceae</taxon>
        <taxon>Bartonella</taxon>
    </lineage>
</organism>